<dbReference type="GO" id="GO:0008652">
    <property type="term" value="P:amino acid biosynthetic process"/>
    <property type="evidence" value="ECO:0007669"/>
    <property type="project" value="UniProtKB-KW"/>
</dbReference>
<feature type="domain" description="SDH C-terminal" evidence="11">
    <location>
        <begin position="237"/>
        <end position="267"/>
    </location>
</feature>
<evidence type="ECO:0000256" key="2">
    <source>
        <dbReference type="ARBA" id="ARBA00012962"/>
    </source>
</evidence>
<reference evidence="12 13" key="1">
    <citation type="submission" date="2019-11" db="EMBL/GenBank/DDBJ databases">
        <authorList>
            <person name="Zhang X.Y."/>
        </authorList>
    </citation>
    <scope>NUCLEOTIDE SEQUENCE [LARGE SCALE GENOMIC DNA]</scope>
    <source>
        <strain evidence="12 13">C176</strain>
    </source>
</reference>
<dbReference type="NCBIfam" id="TIGR00507">
    <property type="entry name" value="aroE"/>
    <property type="match status" value="1"/>
</dbReference>
<comment type="catalytic activity">
    <reaction evidence="7 8">
        <text>shikimate + NADP(+) = 3-dehydroshikimate + NADPH + H(+)</text>
        <dbReference type="Rhea" id="RHEA:17737"/>
        <dbReference type="ChEBI" id="CHEBI:15378"/>
        <dbReference type="ChEBI" id="CHEBI:16630"/>
        <dbReference type="ChEBI" id="CHEBI:36208"/>
        <dbReference type="ChEBI" id="CHEBI:57783"/>
        <dbReference type="ChEBI" id="CHEBI:58349"/>
        <dbReference type="EC" id="1.1.1.25"/>
    </reaction>
</comment>
<dbReference type="GO" id="GO:0004764">
    <property type="term" value="F:shikimate 3-dehydrogenase (NADP+) activity"/>
    <property type="evidence" value="ECO:0007669"/>
    <property type="project" value="UniProtKB-UniRule"/>
</dbReference>
<feature type="binding site" evidence="8">
    <location>
        <position position="61"/>
    </location>
    <ligand>
        <name>shikimate</name>
        <dbReference type="ChEBI" id="CHEBI:36208"/>
    </ligand>
</feature>
<comment type="function">
    <text evidence="8">Involved in the biosynthesis of the chorismate, which leads to the biosynthesis of aromatic amino acids. Catalyzes the reversible NADPH linked reduction of 3-dehydroshikimate (DHSA) to yield shikimate (SA).</text>
</comment>
<feature type="binding site" evidence="8">
    <location>
        <begin position="125"/>
        <end position="129"/>
    </location>
    <ligand>
        <name>NADP(+)</name>
        <dbReference type="ChEBI" id="CHEBI:58349"/>
    </ligand>
</feature>
<feature type="binding site" evidence="8">
    <location>
        <begin position="14"/>
        <end position="16"/>
    </location>
    <ligand>
        <name>shikimate</name>
        <dbReference type="ChEBI" id="CHEBI:36208"/>
    </ligand>
</feature>
<evidence type="ECO:0000313" key="13">
    <source>
        <dbReference type="Proteomes" id="UP000433788"/>
    </source>
</evidence>
<dbReference type="InterPro" id="IPR011342">
    <property type="entry name" value="Shikimate_DH"/>
</dbReference>
<feature type="binding site" evidence="8">
    <location>
        <position position="237"/>
    </location>
    <ligand>
        <name>NADP(+)</name>
        <dbReference type="ChEBI" id="CHEBI:58349"/>
    </ligand>
</feature>
<feature type="binding site" evidence="8">
    <location>
        <begin position="149"/>
        <end position="154"/>
    </location>
    <ligand>
        <name>NADP(+)</name>
        <dbReference type="ChEBI" id="CHEBI:58349"/>
    </ligand>
</feature>
<proteinExistence type="inferred from homology"/>
<dbReference type="RefSeq" id="WP_153719117.1">
    <property type="nucleotide sequence ID" value="NZ_WJPP01000002.1"/>
</dbReference>
<evidence type="ECO:0000256" key="8">
    <source>
        <dbReference type="HAMAP-Rule" id="MF_00222"/>
    </source>
</evidence>
<evidence type="ECO:0000256" key="7">
    <source>
        <dbReference type="ARBA" id="ARBA00049442"/>
    </source>
</evidence>
<feature type="active site" description="Proton acceptor" evidence="8">
    <location>
        <position position="65"/>
    </location>
</feature>
<evidence type="ECO:0000313" key="12">
    <source>
        <dbReference type="EMBL" id="MRH78081.1"/>
    </source>
</evidence>
<evidence type="ECO:0000256" key="6">
    <source>
        <dbReference type="ARBA" id="ARBA00023141"/>
    </source>
</evidence>
<comment type="subunit">
    <text evidence="8">Homodimer.</text>
</comment>
<keyword evidence="3 8" id="KW-0028">Amino-acid biosynthesis</keyword>
<dbReference type="GO" id="GO:0009073">
    <property type="term" value="P:aromatic amino acid family biosynthetic process"/>
    <property type="evidence" value="ECO:0007669"/>
    <property type="project" value="UniProtKB-KW"/>
</dbReference>
<feature type="binding site" evidence="8">
    <location>
        <position position="244"/>
    </location>
    <ligand>
        <name>shikimate</name>
        <dbReference type="ChEBI" id="CHEBI:36208"/>
    </ligand>
</feature>
<dbReference type="SUPFAM" id="SSF51735">
    <property type="entry name" value="NAD(P)-binding Rossmann-fold domains"/>
    <property type="match status" value="1"/>
</dbReference>
<feature type="binding site" evidence="8">
    <location>
        <position position="213"/>
    </location>
    <ligand>
        <name>NADP(+)</name>
        <dbReference type="ChEBI" id="CHEBI:58349"/>
    </ligand>
</feature>
<comment type="caution">
    <text evidence="12">The sequence shown here is derived from an EMBL/GenBank/DDBJ whole genome shotgun (WGS) entry which is preliminary data.</text>
</comment>
<protein>
    <recommendedName>
        <fullName evidence="2 8">Shikimate dehydrogenase (NADP(+))</fullName>
        <shortName evidence="8">SDH</shortName>
        <ecNumber evidence="2 8">1.1.1.25</ecNumber>
    </recommendedName>
</protein>
<dbReference type="PANTHER" id="PTHR21089:SF1">
    <property type="entry name" value="BIFUNCTIONAL 3-DEHYDROQUINATE DEHYDRATASE_SHIKIMATE DEHYDROGENASE, CHLOROPLASTIC"/>
    <property type="match status" value="1"/>
</dbReference>
<organism evidence="12 13">
    <name type="scientific">Spiribacter salilacus</name>
    <dbReference type="NCBI Taxonomy" id="2664894"/>
    <lineage>
        <taxon>Bacteria</taxon>
        <taxon>Pseudomonadati</taxon>
        <taxon>Pseudomonadota</taxon>
        <taxon>Gammaproteobacteria</taxon>
        <taxon>Chromatiales</taxon>
        <taxon>Ectothiorhodospiraceae</taxon>
        <taxon>Spiribacter</taxon>
    </lineage>
</organism>
<feature type="domain" description="Shikimate dehydrogenase substrate binding N-terminal" evidence="10">
    <location>
        <begin position="6"/>
        <end position="88"/>
    </location>
</feature>
<dbReference type="InterPro" id="IPR006151">
    <property type="entry name" value="Shikm_DH/Glu-tRNA_Rdtase"/>
</dbReference>
<keyword evidence="4 8" id="KW-0521">NADP</keyword>
<dbReference type="InterPro" id="IPR013708">
    <property type="entry name" value="Shikimate_DH-bd_N"/>
</dbReference>
<dbReference type="HAMAP" id="MF_00222">
    <property type="entry name" value="Shikimate_DH_AroE"/>
    <property type="match status" value="1"/>
</dbReference>
<dbReference type="InterPro" id="IPR036291">
    <property type="entry name" value="NAD(P)-bd_dom_sf"/>
</dbReference>
<name>A0A6N7QNW6_9GAMM</name>
<evidence type="ECO:0000256" key="4">
    <source>
        <dbReference type="ARBA" id="ARBA00022857"/>
    </source>
</evidence>
<dbReference type="GO" id="GO:0005829">
    <property type="term" value="C:cytosol"/>
    <property type="evidence" value="ECO:0007669"/>
    <property type="project" value="TreeGrafter"/>
</dbReference>
<dbReference type="Pfam" id="PF01488">
    <property type="entry name" value="Shikimate_DH"/>
    <property type="match status" value="1"/>
</dbReference>
<evidence type="ECO:0000259" key="10">
    <source>
        <dbReference type="Pfam" id="PF08501"/>
    </source>
</evidence>
<evidence type="ECO:0000256" key="1">
    <source>
        <dbReference type="ARBA" id="ARBA00004871"/>
    </source>
</evidence>
<dbReference type="FunFam" id="3.40.50.10860:FF:000006">
    <property type="entry name" value="Shikimate dehydrogenase (NADP(+))"/>
    <property type="match status" value="1"/>
</dbReference>
<evidence type="ECO:0000259" key="11">
    <source>
        <dbReference type="Pfam" id="PF18317"/>
    </source>
</evidence>
<dbReference type="EC" id="1.1.1.25" evidence="2 8"/>
<dbReference type="GO" id="GO:0050661">
    <property type="term" value="F:NADP binding"/>
    <property type="evidence" value="ECO:0007669"/>
    <property type="project" value="InterPro"/>
</dbReference>
<dbReference type="Pfam" id="PF18317">
    <property type="entry name" value="SDH_C"/>
    <property type="match status" value="1"/>
</dbReference>
<dbReference type="CDD" id="cd01065">
    <property type="entry name" value="NAD_bind_Shikimate_DH"/>
    <property type="match status" value="1"/>
</dbReference>
<keyword evidence="6 8" id="KW-0057">Aromatic amino acid biosynthesis</keyword>
<keyword evidence="13" id="KW-1185">Reference proteome</keyword>
<dbReference type="SUPFAM" id="SSF53223">
    <property type="entry name" value="Aminoacid dehydrogenase-like, N-terminal domain"/>
    <property type="match status" value="1"/>
</dbReference>
<dbReference type="PANTHER" id="PTHR21089">
    <property type="entry name" value="SHIKIMATE DEHYDROGENASE"/>
    <property type="match status" value="1"/>
</dbReference>
<dbReference type="InterPro" id="IPR046346">
    <property type="entry name" value="Aminoacid_DH-like_N_sf"/>
</dbReference>
<dbReference type="FunFam" id="3.40.50.720:FF:000104">
    <property type="entry name" value="Shikimate dehydrogenase (NADP(+))"/>
    <property type="match status" value="1"/>
</dbReference>
<evidence type="ECO:0000256" key="5">
    <source>
        <dbReference type="ARBA" id="ARBA00023002"/>
    </source>
</evidence>
<feature type="domain" description="Quinate/shikimate 5-dehydrogenase/glutamyl-tRNA reductase" evidence="9">
    <location>
        <begin position="116"/>
        <end position="190"/>
    </location>
</feature>
<dbReference type="Gene3D" id="3.40.50.10860">
    <property type="entry name" value="Leucine Dehydrogenase, chain A, domain 1"/>
    <property type="match status" value="1"/>
</dbReference>
<sequence>MDHYAVFGHPVGHSLSPRIHRLFAEQTAQQMEYVAQEPPLDGFAKALAAFREQGGCGLNVTLPFKEEAWRLADHRSERAERAGAVNTLICTDTLYGDNTDGEGLLNDLRNHLGVGIAGKRILMLGAGGAARGVLGPLLDEQPAMLIIANRTADKAQQLAADFATDGAVEGIGLDALDGERFEVVINATSSGINGPLPKLPESIVAEGATAYDLMYSPEPTPFLRWAKEAGAFRLSDGLGMLVEQAAASFELWRSIRPTTEPVIEALRHDMRP</sequence>
<dbReference type="UniPathway" id="UPA00053">
    <property type="reaction ID" value="UER00087"/>
</dbReference>
<comment type="pathway">
    <text evidence="1 8">Metabolic intermediate biosynthesis; chorismate biosynthesis; chorismate from D-erythrose 4-phosphate and phosphoenolpyruvate: step 4/7.</text>
</comment>
<dbReference type="NCBIfam" id="NF001310">
    <property type="entry name" value="PRK00258.1-2"/>
    <property type="match status" value="1"/>
</dbReference>
<dbReference type="Pfam" id="PF08501">
    <property type="entry name" value="Shikimate_dh_N"/>
    <property type="match status" value="1"/>
</dbReference>
<feature type="binding site" evidence="8">
    <location>
        <position position="77"/>
    </location>
    <ligand>
        <name>NADP(+)</name>
        <dbReference type="ChEBI" id="CHEBI:58349"/>
    </ligand>
</feature>
<comment type="similarity">
    <text evidence="8">Belongs to the shikimate dehydrogenase family.</text>
</comment>
<feature type="binding site" evidence="8">
    <location>
        <position position="215"/>
    </location>
    <ligand>
        <name>shikimate</name>
        <dbReference type="ChEBI" id="CHEBI:36208"/>
    </ligand>
</feature>
<accession>A0A6N7QNW6</accession>
<dbReference type="Gene3D" id="3.40.50.720">
    <property type="entry name" value="NAD(P)-binding Rossmann-like Domain"/>
    <property type="match status" value="1"/>
</dbReference>
<dbReference type="GO" id="GO:0019632">
    <property type="term" value="P:shikimate metabolic process"/>
    <property type="evidence" value="ECO:0007669"/>
    <property type="project" value="InterPro"/>
</dbReference>
<dbReference type="GO" id="GO:0009423">
    <property type="term" value="P:chorismate biosynthetic process"/>
    <property type="evidence" value="ECO:0007669"/>
    <property type="project" value="UniProtKB-UniRule"/>
</dbReference>
<feature type="binding site" evidence="8">
    <location>
        <position position="100"/>
    </location>
    <ligand>
        <name>shikimate</name>
        <dbReference type="ChEBI" id="CHEBI:36208"/>
    </ligand>
</feature>
<dbReference type="InterPro" id="IPR041121">
    <property type="entry name" value="SDH_C"/>
</dbReference>
<dbReference type="EMBL" id="WJPP01000002">
    <property type="protein sequence ID" value="MRH78081.1"/>
    <property type="molecule type" value="Genomic_DNA"/>
</dbReference>
<keyword evidence="5 8" id="KW-0560">Oxidoreductase</keyword>
<gene>
    <name evidence="8 12" type="primary">aroE</name>
    <name evidence="12" type="ORF">GH984_05115</name>
</gene>
<feature type="binding site" evidence="8">
    <location>
        <position position="86"/>
    </location>
    <ligand>
        <name>shikimate</name>
        <dbReference type="ChEBI" id="CHEBI:36208"/>
    </ligand>
</feature>
<dbReference type="Proteomes" id="UP000433788">
    <property type="component" value="Unassembled WGS sequence"/>
</dbReference>
<evidence type="ECO:0000259" key="9">
    <source>
        <dbReference type="Pfam" id="PF01488"/>
    </source>
</evidence>
<dbReference type="AlphaFoldDB" id="A0A6N7QNW6"/>
<dbReference type="InterPro" id="IPR022893">
    <property type="entry name" value="Shikimate_DH_fam"/>
</dbReference>
<evidence type="ECO:0000256" key="3">
    <source>
        <dbReference type="ARBA" id="ARBA00022605"/>
    </source>
</evidence>